<dbReference type="FunFam" id="3.30.160.60:FF:000875">
    <property type="entry name" value="zinc finger protein 236 isoform X7"/>
    <property type="match status" value="1"/>
</dbReference>
<dbReference type="SMART" id="SM00355">
    <property type="entry name" value="ZnF_C2H2"/>
    <property type="match status" value="7"/>
</dbReference>
<evidence type="ECO:0000256" key="8">
    <source>
        <dbReference type="ARBA" id="ARBA00023163"/>
    </source>
</evidence>
<evidence type="ECO:0000313" key="14">
    <source>
        <dbReference type="Proteomes" id="UP000230066"/>
    </source>
</evidence>
<dbReference type="SUPFAM" id="SSF57667">
    <property type="entry name" value="beta-beta-alpha zinc fingers"/>
    <property type="match status" value="3"/>
</dbReference>
<feature type="domain" description="C2H2-type" evidence="12">
    <location>
        <begin position="893"/>
        <end position="920"/>
    </location>
</feature>
<comment type="subcellular location">
    <subcellularLocation>
        <location evidence="1">Nucleus</location>
    </subcellularLocation>
</comment>
<feature type="domain" description="C2H2-type" evidence="12">
    <location>
        <begin position="162"/>
        <end position="189"/>
    </location>
</feature>
<keyword evidence="4 10" id="KW-0863">Zinc-finger</keyword>
<feature type="compositionally biased region" description="Acidic residues" evidence="11">
    <location>
        <begin position="77"/>
        <end position="99"/>
    </location>
</feature>
<evidence type="ECO:0000256" key="11">
    <source>
        <dbReference type="SAM" id="MobiDB-lite"/>
    </source>
</evidence>
<dbReference type="FunFam" id="3.30.160.60:FF:000325">
    <property type="entry name" value="ZFP90 zinc finger protein"/>
    <property type="match status" value="1"/>
</dbReference>
<feature type="compositionally biased region" description="Low complexity" evidence="11">
    <location>
        <begin position="285"/>
        <end position="296"/>
    </location>
</feature>
<feature type="region of interest" description="Disordered" evidence="11">
    <location>
        <begin position="847"/>
        <end position="888"/>
    </location>
</feature>
<dbReference type="PANTHER" id="PTHR16515">
    <property type="entry name" value="PR DOMAIN ZINC FINGER PROTEIN"/>
    <property type="match status" value="1"/>
</dbReference>
<comment type="caution">
    <text evidence="13">The sequence shown here is derived from an EMBL/GenBank/DDBJ whole genome shotgun (WGS) entry which is preliminary data.</text>
</comment>
<dbReference type="InterPro" id="IPR050331">
    <property type="entry name" value="Zinc_finger"/>
</dbReference>
<name>A0A4E0S3G9_FASHE</name>
<feature type="region of interest" description="Disordered" evidence="11">
    <location>
        <begin position="999"/>
        <end position="1056"/>
    </location>
</feature>
<feature type="domain" description="C2H2-type" evidence="12">
    <location>
        <begin position="1098"/>
        <end position="1126"/>
    </location>
</feature>
<dbReference type="InterPro" id="IPR013087">
    <property type="entry name" value="Znf_C2H2_type"/>
</dbReference>
<feature type="region of interest" description="Disordered" evidence="11">
    <location>
        <begin position="630"/>
        <end position="650"/>
    </location>
</feature>
<dbReference type="Proteomes" id="UP000230066">
    <property type="component" value="Unassembled WGS sequence"/>
</dbReference>
<dbReference type="AlphaFoldDB" id="A0A4E0S3G9"/>
<evidence type="ECO:0000256" key="2">
    <source>
        <dbReference type="ARBA" id="ARBA00022723"/>
    </source>
</evidence>
<feature type="region of interest" description="Disordered" evidence="11">
    <location>
        <begin position="1210"/>
        <end position="1253"/>
    </location>
</feature>
<feature type="region of interest" description="Disordered" evidence="11">
    <location>
        <begin position="236"/>
        <end position="308"/>
    </location>
</feature>
<dbReference type="GO" id="GO:0003677">
    <property type="term" value="F:DNA binding"/>
    <property type="evidence" value="ECO:0007669"/>
    <property type="project" value="UniProtKB-KW"/>
</dbReference>
<evidence type="ECO:0000313" key="13">
    <source>
        <dbReference type="EMBL" id="THD27410.1"/>
    </source>
</evidence>
<feature type="compositionally biased region" description="Low complexity" evidence="11">
    <location>
        <begin position="708"/>
        <end position="723"/>
    </location>
</feature>
<feature type="compositionally biased region" description="Polar residues" evidence="11">
    <location>
        <begin position="724"/>
        <end position="733"/>
    </location>
</feature>
<evidence type="ECO:0000256" key="9">
    <source>
        <dbReference type="ARBA" id="ARBA00023242"/>
    </source>
</evidence>
<proteinExistence type="predicted"/>
<gene>
    <name evidence="13" type="ORF">D915_001875</name>
</gene>
<evidence type="ECO:0000256" key="6">
    <source>
        <dbReference type="ARBA" id="ARBA00023015"/>
    </source>
</evidence>
<evidence type="ECO:0000259" key="12">
    <source>
        <dbReference type="PROSITE" id="PS50157"/>
    </source>
</evidence>
<feature type="compositionally biased region" description="Polar residues" evidence="11">
    <location>
        <begin position="362"/>
        <end position="373"/>
    </location>
</feature>
<dbReference type="EMBL" id="JXXN02000433">
    <property type="protein sequence ID" value="THD27410.1"/>
    <property type="molecule type" value="Genomic_DNA"/>
</dbReference>
<feature type="compositionally biased region" description="Polar residues" evidence="11">
    <location>
        <begin position="1210"/>
        <end position="1243"/>
    </location>
</feature>
<feature type="region of interest" description="Disordered" evidence="11">
    <location>
        <begin position="1156"/>
        <end position="1177"/>
    </location>
</feature>
<dbReference type="PROSITE" id="PS50157">
    <property type="entry name" value="ZINC_FINGER_C2H2_2"/>
    <property type="match status" value="6"/>
</dbReference>
<keyword evidence="8" id="KW-0804">Transcription</keyword>
<keyword evidence="14" id="KW-1185">Reference proteome</keyword>
<sequence>MQTLASSRLELRDRTGNMSALIQPDLERPYADPGEEGPPSTEEPMLTEAHADDDTPANEAGIVDGTDDTIMRTTGYDTEDEDEDAGGVDDDELTVDDEPGSVQSNRDECKTPTISSESGKSSSSKKPPAETLSALQQKRDSEPTTNSSLSSGKSEDKRVRKFVCRYCHKAFSLMNVLKVHERIHTGEKPYICEICDKAFNQSGSLNRHKNTHLKRSNDNRSYSCHYCPRQFLHSSQLQEHETNEHSVEPNARKSNLIEPARTTHDASGKGLRPSGTTDLPGISELGGTQLGSSTTTVATQPPPLSSSYTAEGVKNNAVSPLSTFAAGLSLLQSAFASPDLMNRNHTGSTVTKSIDSGDTRLNGASSAPMTGQFSPVNLTGCATGIVSNGIQMDSFNLGINQSDLCPSKFPSRTEFEHYLGQHFTQTFGLPLTPNFPNIALDVTSGVRQPRKPTEVIKKSDLHGMSVAVSSKIPITTNSKDLGINHLVNLPDLLDPSNPISSQTTTSSTATTVPSDTLFPGTASAAALTALGQLMLTHQSTGPSVAQSSLLCQTSPAGLLAATAALANPDLLLFPDPGMMPPSPNSSVGSFAHLLLKAMNSMNPHQAASLVANATAAAAVAAAAATGTVTPASQSQSAPAPATPNLPSVTPTSLQLQAPILPHNNPLFPLFHNGTDAVFDHEPTQGLNLALKTPVRLMNSTNSPPAIVTTTNTAAKKTARTRNASDSPENASSRISHDSNNNNNNNNSNINNNNNSDLVGFHSFPNSLFPINLSWFENPPNPDGLRKPTTASSPSASLFDLRVHPSTIGQTGTDTRKVLFNYPPVCSPGLGDLVGEAKQSTNLAVHGFEPDGFSDPDGSSSTGSMPGGLMMPGKLNNPGTEHSPNSMHSNSRVRQCDLCNKTFNCSSALRIHYRKHSGERPYKCSHCGNAFSQNGTLKRHLQTCKSAATRDRLPGSEKGVDLPEMSASRLKLDVTEELSRGTDVLMNQTRLTHVDEVDGRQVTPPECRSTGTPNARLVSEKPDNPCTPLRTHTKRDHPAEDMTTSAPSDKRSKQQHSQVELLNQCHPINLISDGKPVSKLDQHTVQMLLRHLQLSECLHECADCQIYFVDREMWLRHRDQMHTRAEPDQPFVCAVCSTNLGNRLDFLTHFVQNHRTEPEHSHGLPLPHTVQSFPGQDLLKSNHSDIPALLKPYTNEDRESSRDLLEENLVPQQSNGPVSPQSDPCPSPISFSRSDSQVNESNYPGHSPVQHLSVMTEANSIPSIISTQS</sequence>
<keyword evidence="5" id="KW-0862">Zinc</keyword>
<evidence type="ECO:0000256" key="7">
    <source>
        <dbReference type="ARBA" id="ARBA00023125"/>
    </source>
</evidence>
<feature type="domain" description="C2H2-type" evidence="12">
    <location>
        <begin position="222"/>
        <end position="250"/>
    </location>
</feature>
<reference evidence="13" key="1">
    <citation type="submission" date="2019-03" db="EMBL/GenBank/DDBJ databases">
        <title>Improved annotation for the trematode Fasciola hepatica.</title>
        <authorList>
            <person name="Choi Y.-J."/>
            <person name="Martin J."/>
            <person name="Mitreva M."/>
        </authorList>
    </citation>
    <scope>NUCLEOTIDE SEQUENCE [LARGE SCALE GENOMIC DNA]</scope>
</reference>
<keyword evidence="6" id="KW-0805">Transcription regulation</keyword>
<dbReference type="GO" id="GO:0005634">
    <property type="term" value="C:nucleus"/>
    <property type="evidence" value="ECO:0007669"/>
    <property type="project" value="UniProtKB-SubCell"/>
</dbReference>
<dbReference type="PROSITE" id="PS00028">
    <property type="entry name" value="ZINC_FINGER_C2H2_1"/>
    <property type="match status" value="6"/>
</dbReference>
<evidence type="ECO:0000256" key="1">
    <source>
        <dbReference type="ARBA" id="ARBA00004123"/>
    </source>
</evidence>
<dbReference type="PANTHER" id="PTHR16515:SF49">
    <property type="entry name" value="GASTRULA ZINC FINGER PROTEIN XLCGF49.1-LIKE-RELATED"/>
    <property type="match status" value="1"/>
</dbReference>
<feature type="compositionally biased region" description="Polar residues" evidence="11">
    <location>
        <begin position="876"/>
        <end position="888"/>
    </location>
</feature>
<organism evidence="13 14">
    <name type="scientific">Fasciola hepatica</name>
    <name type="common">Liver fluke</name>
    <dbReference type="NCBI Taxonomy" id="6192"/>
    <lineage>
        <taxon>Eukaryota</taxon>
        <taxon>Metazoa</taxon>
        <taxon>Spiralia</taxon>
        <taxon>Lophotrochozoa</taxon>
        <taxon>Platyhelminthes</taxon>
        <taxon>Trematoda</taxon>
        <taxon>Digenea</taxon>
        <taxon>Plagiorchiida</taxon>
        <taxon>Echinostomata</taxon>
        <taxon>Echinostomatoidea</taxon>
        <taxon>Fasciolidae</taxon>
        <taxon>Fasciola</taxon>
    </lineage>
</organism>
<dbReference type="Pfam" id="PF00096">
    <property type="entry name" value="zf-C2H2"/>
    <property type="match status" value="2"/>
</dbReference>
<feature type="region of interest" description="Disordered" evidence="11">
    <location>
        <begin position="339"/>
        <end position="373"/>
    </location>
</feature>
<protein>
    <submittedName>
        <fullName evidence="13">Zinc finger protein</fullName>
    </submittedName>
</protein>
<feature type="domain" description="C2H2-type" evidence="12">
    <location>
        <begin position="921"/>
        <end position="952"/>
    </location>
</feature>
<evidence type="ECO:0000256" key="10">
    <source>
        <dbReference type="PROSITE-ProRule" id="PRU00042"/>
    </source>
</evidence>
<keyword evidence="9" id="KW-0539">Nucleus</keyword>
<evidence type="ECO:0000256" key="5">
    <source>
        <dbReference type="ARBA" id="ARBA00022833"/>
    </source>
</evidence>
<feature type="domain" description="C2H2-type" evidence="12">
    <location>
        <begin position="190"/>
        <end position="217"/>
    </location>
</feature>
<dbReference type="GO" id="GO:0008270">
    <property type="term" value="F:zinc ion binding"/>
    <property type="evidence" value="ECO:0007669"/>
    <property type="project" value="UniProtKB-KW"/>
</dbReference>
<dbReference type="InterPro" id="IPR036236">
    <property type="entry name" value="Znf_C2H2_sf"/>
</dbReference>
<feature type="compositionally biased region" description="Low complexity" evidence="11">
    <location>
        <begin position="738"/>
        <end position="753"/>
    </location>
</feature>
<feature type="compositionally biased region" description="Low complexity" evidence="11">
    <location>
        <begin position="115"/>
        <end position="126"/>
    </location>
</feature>
<feature type="compositionally biased region" description="Polar residues" evidence="11">
    <location>
        <begin position="143"/>
        <end position="152"/>
    </location>
</feature>
<evidence type="ECO:0000256" key="4">
    <source>
        <dbReference type="ARBA" id="ARBA00022771"/>
    </source>
</evidence>
<feature type="region of interest" description="Disordered" evidence="11">
    <location>
        <begin position="1"/>
        <end position="153"/>
    </location>
</feature>
<dbReference type="Gene3D" id="3.30.160.60">
    <property type="entry name" value="Classic Zinc Finger"/>
    <property type="match status" value="5"/>
</dbReference>
<keyword evidence="7" id="KW-0238">DNA-binding</keyword>
<keyword evidence="3" id="KW-0677">Repeat</keyword>
<accession>A0A4E0S3G9</accession>
<dbReference type="FunFam" id="3.30.160.60:FF:000557">
    <property type="entry name" value="zinc finger and SCAN domain-containing protein 29"/>
    <property type="match status" value="1"/>
</dbReference>
<evidence type="ECO:0000256" key="3">
    <source>
        <dbReference type="ARBA" id="ARBA00022737"/>
    </source>
</evidence>
<feature type="compositionally biased region" description="Low complexity" evidence="11">
    <location>
        <begin position="630"/>
        <end position="639"/>
    </location>
</feature>
<dbReference type="FunFam" id="3.30.160.60:FF:000744">
    <property type="entry name" value="zinc finger E-box-binding homeobox 1"/>
    <property type="match status" value="1"/>
</dbReference>
<feature type="region of interest" description="Disordered" evidence="11">
    <location>
        <begin position="699"/>
        <end position="753"/>
    </location>
</feature>
<feature type="compositionally biased region" description="Low complexity" evidence="11">
    <location>
        <begin position="849"/>
        <end position="872"/>
    </location>
</feature>
<keyword evidence="2" id="KW-0479">Metal-binding</keyword>
<dbReference type="GO" id="GO:0010468">
    <property type="term" value="P:regulation of gene expression"/>
    <property type="evidence" value="ECO:0007669"/>
    <property type="project" value="TreeGrafter"/>
</dbReference>
<feature type="compositionally biased region" description="Basic and acidic residues" evidence="11">
    <location>
        <begin position="238"/>
        <end position="251"/>
    </location>
</feature>
<feature type="compositionally biased region" description="Polar residues" evidence="11">
    <location>
        <begin position="343"/>
        <end position="356"/>
    </location>
</feature>